<dbReference type="InterPro" id="IPR002372">
    <property type="entry name" value="PQQ_rpt_dom"/>
</dbReference>
<evidence type="ECO:0000313" key="5">
    <source>
        <dbReference type="EMBL" id="QDV47743.1"/>
    </source>
</evidence>
<evidence type="ECO:0000256" key="1">
    <source>
        <dbReference type="SAM" id="Coils"/>
    </source>
</evidence>
<feature type="coiled-coil region" evidence="1">
    <location>
        <begin position="330"/>
        <end position="367"/>
    </location>
</feature>
<keyword evidence="3" id="KW-0812">Transmembrane</keyword>
<name>A0A518I3Q7_9BACT</name>
<protein>
    <submittedName>
        <fullName evidence="5">Outer membrane biogenesis protein BamB</fullName>
    </submittedName>
</protein>
<gene>
    <name evidence="5" type="ORF">Enr13x_76550</name>
</gene>
<evidence type="ECO:0000256" key="3">
    <source>
        <dbReference type="SAM" id="Phobius"/>
    </source>
</evidence>
<sequence length="1125" mass="121992">MLANELIDQLERRGLLDQEIIEALREQLDQGGARVTPEAVAKLLVDNGQLTRFQATKLIGEIRSGEYSDDATMAAAEVVEDDLVAIDEDDAVEVQAVEAIPVEATPEPFVEFDSAATEAVPVEAVPVADGDSDLLSEAPQRERPRARRAKPAPKENQWDSFKIYGFLGIIGFLLLSGGGLYWILSRGNADERIQIANELYDNQNYTPAQEKYLEFLDSFGNANEHSSLARTRVIMTELYRAEGMTDPTYATELAQQKLPGVEDEEGLNEERGNLAALLVKIAENIVNEANEKSETTAKRELLNKLEEQIELTNNPQYMTGAMRTTLSGRLKEIEEARGRVEREINRNEQLDAAVDQMTALLAEKKTKEAYDVRYELLRSFPELGDNERLATLIAKASEIQQQLVETTASLPQRIEAETQTDLNPIVLTARSGDRVPDLRNEVIFIRTKGSVLAFNGEDGTLLWRRYVGNSLAHSPIRLDGGTAVLLTGSSDLSVERCDGRSGDADWRVKIGEPFNQPVVSDNDIFISTKSGRLIELDATTGDAKWAQQIPQSLEVGPGVDDRAAIAYIPGDHSNLYVLDSNNGDSLQSYYVGHKAGTIAVPPTPLLEHLFVIENKGPEYCLVHILGVDENGANVTKVQDPVRMSGNVVVPPIVAQQRRLVVLTDLGEISVFDIEVTSETDKVSVVAKQLASYGTPTLTQMAVGRSQMWTTGSRIGRYELQVNRARVVPDWFKHEGDMFVGQPLAIGDALVHARQLRGTSGVRVSAVDPKTGEELWRNDIGAPVAMLRRADAGVHALTTQAALFELDRSAIETGATRAPIENRGSVGVIMRFEDPLQIDEKRAVLLNKAGGEGGQQVAVYDPTRKTEKLRLVSLNVLSGKPSGRGLVAGGGLFLTLDNGRAVVMDYQTGSQLGNPFQPIANPVEKIAWSNAVPLPDDPGQVVVADSRSGLYRLRVGPRTTPLAETKLPSPTLGTIAGVGTTMMAATSGPAADLVIGRDLVTLKDKFQTQMDGRVIWGPATAGDQAVVLTDDQVLRGITTDGQTTFAVPVPRGLPVGDVVVHEGNLIIVSDSGWIVVIDPASNDPVGLTEIGEPFSATPLVLQNRLLVPGEEGVVYVVKIPSGVSGR</sequence>
<dbReference type="PANTHER" id="PTHR34512:SF30">
    <property type="entry name" value="OUTER MEMBRANE PROTEIN ASSEMBLY FACTOR BAMB"/>
    <property type="match status" value="1"/>
</dbReference>
<dbReference type="Pfam" id="PF13360">
    <property type="entry name" value="PQQ_2"/>
    <property type="match status" value="1"/>
</dbReference>
<dbReference type="SMART" id="SM00564">
    <property type="entry name" value="PQQ"/>
    <property type="match status" value="5"/>
</dbReference>
<proteinExistence type="predicted"/>
<feature type="domain" description="Pyrrolo-quinoline quinone repeat" evidence="4">
    <location>
        <begin position="436"/>
        <end position="588"/>
    </location>
</feature>
<feature type="region of interest" description="Disordered" evidence="2">
    <location>
        <begin position="131"/>
        <end position="153"/>
    </location>
</feature>
<dbReference type="InterPro" id="IPR018391">
    <property type="entry name" value="PQQ_b-propeller_rpt"/>
</dbReference>
<reference evidence="5 6" key="1">
    <citation type="submission" date="2019-03" db="EMBL/GenBank/DDBJ databases">
        <title>Deep-cultivation of Planctomycetes and their phenomic and genomic characterization uncovers novel biology.</title>
        <authorList>
            <person name="Wiegand S."/>
            <person name="Jogler M."/>
            <person name="Boedeker C."/>
            <person name="Pinto D."/>
            <person name="Vollmers J."/>
            <person name="Rivas-Marin E."/>
            <person name="Kohn T."/>
            <person name="Peeters S.H."/>
            <person name="Heuer A."/>
            <person name="Rast P."/>
            <person name="Oberbeckmann S."/>
            <person name="Bunk B."/>
            <person name="Jeske O."/>
            <person name="Meyerdierks A."/>
            <person name="Storesund J.E."/>
            <person name="Kallscheuer N."/>
            <person name="Luecker S."/>
            <person name="Lage O.M."/>
            <person name="Pohl T."/>
            <person name="Merkel B.J."/>
            <person name="Hornburger P."/>
            <person name="Mueller R.-W."/>
            <person name="Bruemmer F."/>
            <person name="Labrenz M."/>
            <person name="Spormann A.M."/>
            <person name="Op den Camp H."/>
            <person name="Overmann J."/>
            <person name="Amann R."/>
            <person name="Jetten M.S.M."/>
            <person name="Mascher T."/>
            <person name="Medema M.H."/>
            <person name="Devos D.P."/>
            <person name="Kaster A.-K."/>
            <person name="Ovreas L."/>
            <person name="Rohde M."/>
            <person name="Galperin M.Y."/>
            <person name="Jogler C."/>
        </authorList>
    </citation>
    <scope>NUCLEOTIDE SEQUENCE [LARGE SCALE GENOMIC DNA]</scope>
    <source>
        <strain evidence="5 6">Enr13</strain>
    </source>
</reference>
<dbReference type="AlphaFoldDB" id="A0A518I3Q7"/>
<accession>A0A518I3Q7</accession>
<keyword evidence="3" id="KW-1133">Transmembrane helix</keyword>
<feature type="transmembrane region" description="Helical" evidence="3">
    <location>
        <begin position="163"/>
        <end position="184"/>
    </location>
</feature>
<dbReference type="Gene3D" id="2.130.10.10">
    <property type="entry name" value="YVTN repeat-like/Quinoprotein amine dehydrogenase"/>
    <property type="match status" value="2"/>
</dbReference>
<dbReference type="EMBL" id="CP037423">
    <property type="protein sequence ID" value="QDV47743.1"/>
    <property type="molecule type" value="Genomic_DNA"/>
</dbReference>
<evidence type="ECO:0000256" key="2">
    <source>
        <dbReference type="SAM" id="MobiDB-lite"/>
    </source>
</evidence>
<keyword evidence="1" id="KW-0175">Coiled coil</keyword>
<keyword evidence="3" id="KW-0472">Membrane</keyword>
<organism evidence="5 6">
    <name type="scientific">Stieleria neptunia</name>
    <dbReference type="NCBI Taxonomy" id="2527979"/>
    <lineage>
        <taxon>Bacteria</taxon>
        <taxon>Pseudomonadati</taxon>
        <taxon>Planctomycetota</taxon>
        <taxon>Planctomycetia</taxon>
        <taxon>Pirellulales</taxon>
        <taxon>Pirellulaceae</taxon>
        <taxon>Stieleria</taxon>
    </lineage>
</organism>
<keyword evidence="6" id="KW-1185">Reference proteome</keyword>
<dbReference type="InterPro" id="IPR011047">
    <property type="entry name" value="Quinoprotein_ADH-like_sf"/>
</dbReference>
<dbReference type="Proteomes" id="UP000319004">
    <property type="component" value="Chromosome"/>
</dbReference>
<dbReference type="PANTHER" id="PTHR34512">
    <property type="entry name" value="CELL SURFACE PROTEIN"/>
    <property type="match status" value="1"/>
</dbReference>
<evidence type="ECO:0000259" key="4">
    <source>
        <dbReference type="Pfam" id="PF13360"/>
    </source>
</evidence>
<dbReference type="KEGG" id="snep:Enr13x_76550"/>
<evidence type="ECO:0000313" key="6">
    <source>
        <dbReference type="Proteomes" id="UP000319004"/>
    </source>
</evidence>
<dbReference type="InterPro" id="IPR015943">
    <property type="entry name" value="WD40/YVTN_repeat-like_dom_sf"/>
</dbReference>
<dbReference type="OrthoDB" id="226874at2"/>
<dbReference type="RefSeq" id="WP_145391809.1">
    <property type="nucleotide sequence ID" value="NZ_CP037423.1"/>
</dbReference>
<dbReference type="SUPFAM" id="SSF50998">
    <property type="entry name" value="Quinoprotein alcohol dehydrogenase-like"/>
    <property type="match status" value="2"/>
</dbReference>